<dbReference type="Gene3D" id="3.30.70.3490">
    <property type="match status" value="1"/>
</dbReference>
<dbReference type="EMBL" id="BABT02000025">
    <property type="protein sequence ID" value="GAA93929.1"/>
    <property type="molecule type" value="Genomic_DNA"/>
</dbReference>
<dbReference type="SUPFAM" id="SSF144000">
    <property type="entry name" value="Oxysterol-binding protein-like"/>
    <property type="match status" value="1"/>
</dbReference>
<dbReference type="STRING" id="764103.G7DT50"/>
<protein>
    <recommendedName>
        <fullName evidence="5">Oxysterol-binding protein</fullName>
    </recommendedName>
</protein>
<dbReference type="eggNOG" id="KOG2210">
    <property type="taxonomic scope" value="Eukaryota"/>
</dbReference>
<comment type="caution">
    <text evidence="3">The sequence shown here is derived from an EMBL/GenBank/DDBJ whole genome shotgun (WGS) entry which is preliminary data.</text>
</comment>
<dbReference type="AlphaFoldDB" id="G7DT50"/>
<gene>
    <name evidence="3" type="primary">Mo00575</name>
    <name evidence="3" type="ORF">E5Q_00575</name>
</gene>
<dbReference type="InterPro" id="IPR000648">
    <property type="entry name" value="Oxysterol-bd"/>
</dbReference>
<dbReference type="PANTHER" id="PTHR10972">
    <property type="entry name" value="OXYSTEROL-BINDING PROTEIN-RELATED"/>
    <property type="match status" value="1"/>
</dbReference>
<evidence type="ECO:0000313" key="4">
    <source>
        <dbReference type="Proteomes" id="UP000009131"/>
    </source>
</evidence>
<dbReference type="Gene3D" id="2.40.160.120">
    <property type="match status" value="1"/>
</dbReference>
<feature type="region of interest" description="Disordered" evidence="2">
    <location>
        <begin position="173"/>
        <end position="204"/>
    </location>
</feature>
<dbReference type="HOGENOM" id="CLU_029722_0_0_1"/>
<dbReference type="Pfam" id="PF01237">
    <property type="entry name" value="Oxysterol_BP"/>
    <property type="match status" value="2"/>
</dbReference>
<dbReference type="GO" id="GO:0016020">
    <property type="term" value="C:membrane"/>
    <property type="evidence" value="ECO:0007669"/>
    <property type="project" value="TreeGrafter"/>
</dbReference>
<dbReference type="OrthoDB" id="48057at2759"/>
<feature type="region of interest" description="Disordered" evidence="2">
    <location>
        <begin position="1"/>
        <end position="51"/>
    </location>
</feature>
<feature type="compositionally biased region" description="Basic and acidic residues" evidence="2">
    <location>
        <begin position="217"/>
        <end position="227"/>
    </location>
</feature>
<keyword evidence="4" id="KW-1185">Reference proteome</keyword>
<name>G7DT50_MIXOS</name>
<dbReference type="RefSeq" id="XP_014571319.1">
    <property type="nucleotide sequence ID" value="XM_014715833.1"/>
</dbReference>
<feature type="compositionally biased region" description="Low complexity" evidence="2">
    <location>
        <begin position="7"/>
        <end position="31"/>
    </location>
</feature>
<dbReference type="Proteomes" id="UP000009131">
    <property type="component" value="Unassembled WGS sequence"/>
</dbReference>
<sequence length="564" mass="62514">MPSSRTASIKSGHSSHAAASSSSQATSMSDAPASLKESPESEPLPDDVVNQSESSKLKQLFGILKKSLGVKDLAAMRFSLPANLIEPMPNLSYWTYLDRPDIYLAMGQEGQDAVERMLAVVRFTFCMQTKFVHGRVVKPYNSVLGEHFRSHWDVSPATVKAGELEVHEFQYHEPFGGASGDGTASEDEEATGSDDEQFEEATESPLVDRMDAMKISKQSHQEADTKSLRSVKTPAGKIKHRPSFDNSYFEYIPVNPPKASASSQFQERDGAQESRSNKPNLHRIAFLNEQCSHHPPISTFWCESQPKGATDGVGKVLSYGNDHLSAKFTGTSVKVYAGNVNKGVFVKLPGYGEEYQITHPTALITGFLRGAPAILLADQTYITCTNESKSGKQLRTLLAYVDESWLGKAKYAVEGVIYECEEGREQYDKIKRVPDKDVLARIEGSWRGALRYKLTSSGDDWKMLIDVSKLPPLPKTVRSMNQQEPDESHRFWNEVTIALKAKDFTKGNSIKQRIEQAQRDKAAELEKQGKEHEPVFFEKDISSGKPVLSSAGRAAISIELREPV</sequence>
<evidence type="ECO:0000256" key="2">
    <source>
        <dbReference type="SAM" id="MobiDB-lite"/>
    </source>
</evidence>
<dbReference type="InParanoid" id="G7DT50"/>
<feature type="region of interest" description="Disordered" evidence="2">
    <location>
        <begin position="217"/>
        <end position="239"/>
    </location>
</feature>
<reference evidence="3 4" key="1">
    <citation type="journal article" date="2011" name="J. Gen. Appl. Microbiol.">
        <title>Draft genome sequencing of the enigmatic basidiomycete Mixia osmundae.</title>
        <authorList>
            <person name="Nishida H."/>
            <person name="Nagatsuka Y."/>
            <person name="Sugiyama J."/>
        </authorList>
    </citation>
    <scope>NUCLEOTIDE SEQUENCE [LARGE SCALE GENOMIC DNA]</scope>
    <source>
        <strain evidence="4">CBS 9802 / IAM 14324 / JCM 22182 / KY 12970</strain>
    </source>
</reference>
<dbReference type="GO" id="GO:0032934">
    <property type="term" value="F:sterol binding"/>
    <property type="evidence" value="ECO:0007669"/>
    <property type="project" value="TreeGrafter"/>
</dbReference>
<dbReference type="GO" id="GO:0005829">
    <property type="term" value="C:cytosol"/>
    <property type="evidence" value="ECO:0007669"/>
    <property type="project" value="TreeGrafter"/>
</dbReference>
<dbReference type="InterPro" id="IPR037239">
    <property type="entry name" value="OSBP_sf"/>
</dbReference>
<evidence type="ECO:0000313" key="3">
    <source>
        <dbReference type="EMBL" id="GAA93929.1"/>
    </source>
</evidence>
<dbReference type="PANTHER" id="PTHR10972:SF212">
    <property type="entry name" value="OXYSTEROL-BINDING PROTEIN-LIKE PROTEIN 1"/>
    <property type="match status" value="1"/>
</dbReference>
<reference evidence="3 4" key="2">
    <citation type="journal article" date="2012" name="Open Biol.">
        <title>Characteristics of nucleosomes and linker DNA regions on the genome of the basidiomycete Mixia osmundae revealed by mono- and dinucleosome mapping.</title>
        <authorList>
            <person name="Nishida H."/>
            <person name="Kondo S."/>
            <person name="Matsumoto T."/>
            <person name="Suzuki Y."/>
            <person name="Yoshikawa H."/>
            <person name="Taylor T.D."/>
            <person name="Sugiyama J."/>
        </authorList>
    </citation>
    <scope>NUCLEOTIDE SEQUENCE [LARGE SCALE GENOMIC DNA]</scope>
    <source>
        <strain evidence="4">CBS 9802 / IAM 14324 / JCM 22182 / KY 12970</strain>
    </source>
</reference>
<feature type="compositionally biased region" description="Acidic residues" evidence="2">
    <location>
        <begin position="184"/>
        <end position="202"/>
    </location>
</feature>
<evidence type="ECO:0000256" key="1">
    <source>
        <dbReference type="ARBA" id="ARBA00008842"/>
    </source>
</evidence>
<comment type="similarity">
    <text evidence="1">Belongs to the OSBP family.</text>
</comment>
<accession>G7DT50</accession>
<proteinExistence type="inferred from homology"/>
<dbReference type="FunCoup" id="G7DT50">
    <property type="interactions" value="9"/>
</dbReference>
<evidence type="ECO:0008006" key="5">
    <source>
        <dbReference type="Google" id="ProtNLM"/>
    </source>
</evidence>
<organism evidence="3 4">
    <name type="scientific">Mixia osmundae (strain CBS 9802 / IAM 14324 / JCM 22182 / KY 12970)</name>
    <dbReference type="NCBI Taxonomy" id="764103"/>
    <lineage>
        <taxon>Eukaryota</taxon>
        <taxon>Fungi</taxon>
        <taxon>Dikarya</taxon>
        <taxon>Basidiomycota</taxon>
        <taxon>Pucciniomycotina</taxon>
        <taxon>Mixiomycetes</taxon>
        <taxon>Mixiales</taxon>
        <taxon>Mixiaceae</taxon>
        <taxon>Mixia</taxon>
    </lineage>
</organism>
<dbReference type="OMA" id="WNYLDAP"/>